<dbReference type="Proteomes" id="UP000312032">
    <property type="component" value="Unassembled WGS sequence"/>
</dbReference>
<name>A0A5C4U225_9CORY</name>
<gene>
    <name evidence="2" type="ORF">FHE74_08515</name>
</gene>
<dbReference type="InterPro" id="IPR043129">
    <property type="entry name" value="ATPase_NBD"/>
</dbReference>
<dbReference type="Gene3D" id="3.30.420.40">
    <property type="match status" value="2"/>
</dbReference>
<dbReference type="SUPFAM" id="SSF53067">
    <property type="entry name" value="Actin-like ATPase domain"/>
    <property type="match status" value="1"/>
</dbReference>
<proteinExistence type="inferred from homology"/>
<evidence type="ECO:0000256" key="1">
    <source>
        <dbReference type="ARBA" id="ARBA00006479"/>
    </source>
</evidence>
<comment type="caution">
    <text evidence="2">The sequence shown here is derived from an EMBL/GenBank/DDBJ whole genome shotgun (WGS) entry which is preliminary data.</text>
</comment>
<dbReference type="AlphaFoldDB" id="A0A5C4U225"/>
<evidence type="ECO:0000313" key="2">
    <source>
        <dbReference type="EMBL" id="TNL96063.1"/>
    </source>
</evidence>
<organism evidence="2 3">
    <name type="scientific">Corynebacterium tapiri</name>
    <dbReference type="NCBI Taxonomy" id="1448266"/>
    <lineage>
        <taxon>Bacteria</taxon>
        <taxon>Bacillati</taxon>
        <taxon>Actinomycetota</taxon>
        <taxon>Actinomycetes</taxon>
        <taxon>Mycobacteriales</taxon>
        <taxon>Corynebacteriaceae</taxon>
        <taxon>Corynebacterium</taxon>
    </lineage>
</organism>
<dbReference type="Pfam" id="PF00480">
    <property type="entry name" value="ROK"/>
    <property type="match status" value="1"/>
</dbReference>
<sequence>MTSVSLVLDIGATKIAYGLVPDDSPRDVLHTGRIPTQPADSTAADQVRSALRQATQAAGSATIARVGIGAPGIISAEGTVVHAGDTMPGWAGTDLRALAAEEISAPVAIANDVRAWAYGEHKLGAGTEFPTGRVLYVSLGTGVGGALIEDSALIDGPTGSAGEISELVCADFRGLADRCENIASGNSLARYYQVLSHHPEAGLIPWTAPDPDAIDLRGVMELYSRGDDLAQRIITGNLTGLGRCLGALASGFDLTAIVLGGGVTGIGPAVTEPIEAGVRSAALAPQADLPVKLSTNLNHAPLIAAAALARDHAH</sequence>
<dbReference type="InterPro" id="IPR000600">
    <property type="entry name" value="ROK"/>
</dbReference>
<protein>
    <submittedName>
        <fullName evidence="2">ROK family protein</fullName>
    </submittedName>
</protein>
<dbReference type="PANTHER" id="PTHR18964:SF149">
    <property type="entry name" value="BIFUNCTIONAL UDP-N-ACETYLGLUCOSAMINE 2-EPIMERASE_N-ACETYLMANNOSAMINE KINASE"/>
    <property type="match status" value="1"/>
</dbReference>
<evidence type="ECO:0000313" key="3">
    <source>
        <dbReference type="Proteomes" id="UP000312032"/>
    </source>
</evidence>
<dbReference type="RefSeq" id="WP_139466086.1">
    <property type="nucleotide sequence ID" value="NZ_VDHJ01000011.1"/>
</dbReference>
<dbReference type="OrthoDB" id="8772678at2"/>
<keyword evidence="3" id="KW-1185">Reference proteome</keyword>
<dbReference type="EMBL" id="VDHJ01000011">
    <property type="protein sequence ID" value="TNL96063.1"/>
    <property type="molecule type" value="Genomic_DNA"/>
</dbReference>
<comment type="similarity">
    <text evidence="1">Belongs to the ROK (NagC/XylR) family.</text>
</comment>
<accession>A0A5C4U225</accession>
<dbReference type="PANTHER" id="PTHR18964">
    <property type="entry name" value="ROK (REPRESSOR, ORF, KINASE) FAMILY"/>
    <property type="match status" value="1"/>
</dbReference>
<reference evidence="2 3" key="1">
    <citation type="submission" date="2019-06" db="EMBL/GenBank/DDBJ databases">
        <authorList>
            <person name="Li J."/>
        </authorList>
    </citation>
    <scope>NUCLEOTIDE SEQUENCE [LARGE SCALE GENOMIC DNA]</scope>
    <source>
        <strain evidence="2 3">LMG 28165</strain>
    </source>
</reference>